<dbReference type="SUPFAM" id="SSF53448">
    <property type="entry name" value="Nucleotide-diphospho-sugar transferases"/>
    <property type="match status" value="1"/>
</dbReference>
<dbReference type="Proteomes" id="UP000194204">
    <property type="component" value="Unassembled WGS sequence"/>
</dbReference>
<dbReference type="OrthoDB" id="5605951at2"/>
<sequence>MNIPKKIHYFWAGNNISQDGIRNIINVKVENPGFEIHLWGVKKQLFFNTMTSLDIEINPLSETKSPLKTGFFFHDSEDIEKAFLSLKQSPYLKRQNEYEKIIWRLNAIYHRQINGFYHNYASASDIMRLVILYTQGGIYLDVDVELAYAVPKFSLNSLPHKTDNLLKRKAILGNIEVTQGIAFGDTTGSGWTENKFGNAIIAAPPQSREIAILLMIIDKRIQVMHDEKEKSECEDNGWVKWRAEPRLRMGGTMWATGPRLYCGWFKMNQEKGCPSDAKRPRVDNQPNSNIPSSELLPPENMRIGRRGEVIFNSVDGRAQWNKVRQKKRDHRDYAAESPFDLKSSYNNLLRK</sequence>
<organism evidence="3 4">
    <name type="scientific">Xenorhabdus beddingii</name>
    <dbReference type="NCBI Taxonomy" id="40578"/>
    <lineage>
        <taxon>Bacteria</taxon>
        <taxon>Pseudomonadati</taxon>
        <taxon>Pseudomonadota</taxon>
        <taxon>Gammaproteobacteria</taxon>
        <taxon>Enterobacterales</taxon>
        <taxon>Morganellaceae</taxon>
        <taxon>Xenorhabdus</taxon>
    </lineage>
</organism>
<dbReference type="Gene3D" id="3.90.550.20">
    <property type="match status" value="1"/>
</dbReference>
<evidence type="ECO:0000256" key="1">
    <source>
        <dbReference type="ARBA" id="ARBA00022679"/>
    </source>
</evidence>
<dbReference type="STRING" id="40578.Xbed_00760"/>
<dbReference type="PANTHER" id="PTHR32385:SF15">
    <property type="entry name" value="INOSITOL PHOSPHOCERAMIDE MANNOSYLTRANSFERASE 1"/>
    <property type="match status" value="1"/>
</dbReference>
<feature type="region of interest" description="Disordered" evidence="2">
    <location>
        <begin position="273"/>
        <end position="298"/>
    </location>
</feature>
<dbReference type="EMBL" id="MUBK01000004">
    <property type="protein sequence ID" value="OTA21114.1"/>
    <property type="molecule type" value="Genomic_DNA"/>
</dbReference>
<dbReference type="InterPro" id="IPR029044">
    <property type="entry name" value="Nucleotide-diphossugar_trans"/>
</dbReference>
<evidence type="ECO:0000313" key="3">
    <source>
        <dbReference type="EMBL" id="OTA21114.1"/>
    </source>
</evidence>
<dbReference type="InterPro" id="IPR051706">
    <property type="entry name" value="Glycosyltransferase_domain"/>
</dbReference>
<evidence type="ECO:0000256" key="2">
    <source>
        <dbReference type="SAM" id="MobiDB-lite"/>
    </source>
</evidence>
<dbReference type="PANTHER" id="PTHR32385">
    <property type="entry name" value="MANNOSYL PHOSPHORYLINOSITOL CERAMIDE SYNTHASE"/>
    <property type="match status" value="1"/>
</dbReference>
<comment type="caution">
    <text evidence="3">The sequence shown here is derived from an EMBL/GenBank/DDBJ whole genome shotgun (WGS) entry which is preliminary data.</text>
</comment>
<evidence type="ECO:0000313" key="4">
    <source>
        <dbReference type="Proteomes" id="UP000194204"/>
    </source>
</evidence>
<dbReference type="GO" id="GO:0016020">
    <property type="term" value="C:membrane"/>
    <property type="evidence" value="ECO:0007669"/>
    <property type="project" value="GOC"/>
</dbReference>
<proteinExistence type="predicted"/>
<keyword evidence="4" id="KW-1185">Reference proteome</keyword>
<dbReference type="RefSeq" id="WP_086111618.1">
    <property type="nucleotide sequence ID" value="NZ_CAWNHF010000145.1"/>
</dbReference>
<name>A0A1Y2SQ58_9GAMM</name>
<gene>
    <name evidence="3" type="ORF">Xbed_00760</name>
</gene>
<keyword evidence="1" id="KW-0808">Transferase</keyword>
<reference evidence="3 4" key="1">
    <citation type="submission" date="2017-01" db="EMBL/GenBank/DDBJ databases">
        <title>Deconstructing symbiosis and pathogenesis requirements using a combined genomic-metabolomic approach.</title>
        <authorList>
            <person name="Tobias N.J."/>
            <person name="Wolff H."/>
            <person name="Djahanschiri B."/>
            <person name="Ebersberger I."/>
            <person name="Bode H.B."/>
        </authorList>
    </citation>
    <scope>NUCLEOTIDE SEQUENCE [LARGE SCALE GENOMIC DNA]</scope>
    <source>
        <strain evidence="3 4">DSM 4764</strain>
    </source>
</reference>
<dbReference type="Pfam" id="PF04488">
    <property type="entry name" value="Gly_transf_sug"/>
    <property type="match status" value="1"/>
</dbReference>
<dbReference type="GO" id="GO:0000030">
    <property type="term" value="F:mannosyltransferase activity"/>
    <property type="evidence" value="ECO:0007669"/>
    <property type="project" value="TreeGrafter"/>
</dbReference>
<dbReference type="InterPro" id="IPR007577">
    <property type="entry name" value="GlycoTrfase_DXD_sugar-bd_CS"/>
</dbReference>
<dbReference type="GO" id="GO:0051999">
    <property type="term" value="P:mannosyl-inositol phosphorylceramide biosynthetic process"/>
    <property type="evidence" value="ECO:0007669"/>
    <property type="project" value="TreeGrafter"/>
</dbReference>
<accession>A0A1Y2SQ58</accession>
<dbReference type="AlphaFoldDB" id="A0A1Y2SQ58"/>
<protein>
    <submittedName>
        <fullName evidence="3">Toxin</fullName>
    </submittedName>
</protein>